<dbReference type="Proteomes" id="UP000076078">
    <property type="component" value="Unassembled WGS sequence"/>
</dbReference>
<dbReference type="InParanoid" id="A0A151Z644"/>
<dbReference type="PROSITE" id="PS50181">
    <property type="entry name" value="FBOX"/>
    <property type="match status" value="1"/>
</dbReference>
<dbReference type="FunCoup" id="A0A151Z644">
    <property type="interactions" value="261"/>
</dbReference>
<dbReference type="InterPro" id="IPR053019">
    <property type="entry name" value="GATA_zinc_finger"/>
</dbReference>
<feature type="region of interest" description="Disordered" evidence="2">
    <location>
        <begin position="928"/>
        <end position="967"/>
    </location>
</feature>
<evidence type="ECO:0000313" key="5">
    <source>
        <dbReference type="Proteomes" id="UP000076078"/>
    </source>
</evidence>
<dbReference type="InterPro" id="IPR023393">
    <property type="entry name" value="START-like_dom_sf"/>
</dbReference>
<comment type="caution">
    <text evidence="4">The sequence shown here is derived from an EMBL/GenBank/DDBJ whole genome shotgun (WGS) entry which is preliminary data.</text>
</comment>
<dbReference type="SUPFAM" id="SSF81383">
    <property type="entry name" value="F-box domain"/>
    <property type="match status" value="1"/>
</dbReference>
<evidence type="ECO:0000313" key="4">
    <source>
        <dbReference type="EMBL" id="KYQ89431.1"/>
    </source>
</evidence>
<dbReference type="Pfam" id="PF00400">
    <property type="entry name" value="WD40"/>
    <property type="match status" value="1"/>
</dbReference>
<keyword evidence="5" id="KW-1185">Reference proteome</keyword>
<dbReference type="STRING" id="361077.A0A151Z644"/>
<feature type="repeat" description="WD" evidence="1">
    <location>
        <begin position="1178"/>
        <end position="1219"/>
    </location>
</feature>
<sequence length="1296" mass="148384">MKETFSSSHHSNFNSNNNSNNQNNNIIVNTLSSQFNSDKINLEECRLKKEVFNFYSNYLVCKRDYSEKELQEFADIYNNVALNLVYEFEKEVAANWRLIQTDSNIQLWDTMDHVGTTESKIASKNEWKGGTPLDCAEYASNWNQRYEYDRYLGQIGILYYYCTNNPQIAKDLKVPLTTYDVFILEMKTNPITIFSQRYSVLVNLWGPHPVKKGSYISITKSVPITGPGAAGAVRAECPLYGYLFEPVPGTPNSAITTHICHFELGKEKNYFFENLIVPLLRKYTPVNLFYKVKFMTEKVGKGYKAQLSNPVNNFINNPNNNGNNSGSSTPKQEIVMVDVNNSSNSSSSSNSVGEDFRSNASLKDYDKITFNFTKEPNDWLKYFLEKEEIFKSTLRSFPSNGFKIPVFYEIQGELIFLKSKFHICQDSISLTSYLYDQNGWDPFIYKIIHAEKGMIVHCGGVKISKKLGYDVPLFSIQCRVFLGAKETCHYILEERDNGDCILFLIEPSVINNQSMVSVYFQIHAKNWKHTINPHHLYPSSTTKSNSSPMYISSNNSNNNNNNNKPNIFEYLYNSFVSFKSNFSSAQNTPDTSSPKTNSVNSSLIQTLNLPPQTTIEKSSPSQLCIKVLEIFSMIIDHSYSVITSEISLIHSIEGLSIGDNKLPPISNNINNNSYNINNSPQSYINNNNNNSSINNSNNNNNPNNRKNSLNSNNQYIDNKRLLSIDTDSYSDMNAYQCKKNKISPITYQGENSSFLLPKFIPQFNETNFFKNYNNQKESLELNNRHITNLFTLPHEIIISFLSFLDYHTLCTISRTCKYLKAMAESDLLWYRLYFNFFGESRVLRSRYSDKNQYKQVTYSYKGLWDNYVKSNFQLVPNEISFNNPSLTYFLSKETSYETINGYWKKDFFLKIRMEILWKISKFYPPPKQIRSPPQPSHNNHIAKLSPTLPNGNNNNNNSNSNNNNNNNRSNIQMMSIFSYSISPSLFELTPDNDDTQFTSILLECNQVFLANTNSESYYIDFSCKPHVKPVKLVPPNGTVVLPSVHLWSLDKYLFSGLSDRTVIKYTEPESDGTQCNYTFQLHNPKVPSNWSVGGISNSYYGEQVAVNYYSNCEESINQDFDTILDIFDVESHKLLYTIDLENEGIATSNIHKTRVAIGGVDGLVNLYDLHTGKKITSFLGNTDSIYCLKILPDEDIVITSSSDGSVRFFDERTGPHYIKRFVDELHVKSFDFEPRKLLCGGGPRLSYWDPRNLSTHIGQLYGPPTPRHSDITKVILSQFKVMVLYSSGVSNLWDFV</sequence>
<accession>A0A151Z644</accession>
<dbReference type="InterPro" id="IPR001810">
    <property type="entry name" value="F-box_dom"/>
</dbReference>
<dbReference type="OMA" id="DECQFTT"/>
<dbReference type="Gene3D" id="1.20.1280.50">
    <property type="match status" value="1"/>
</dbReference>
<dbReference type="SUPFAM" id="SSF50978">
    <property type="entry name" value="WD40 repeat-like"/>
    <property type="match status" value="1"/>
</dbReference>
<dbReference type="InterPro" id="IPR036047">
    <property type="entry name" value="F-box-like_dom_sf"/>
</dbReference>
<evidence type="ECO:0000256" key="2">
    <source>
        <dbReference type="SAM" id="MobiDB-lite"/>
    </source>
</evidence>
<dbReference type="SMART" id="SM00320">
    <property type="entry name" value="WD40"/>
    <property type="match status" value="2"/>
</dbReference>
<organism evidence="4 5">
    <name type="scientific">Tieghemostelium lacteum</name>
    <name type="common">Slime mold</name>
    <name type="synonym">Dictyostelium lacteum</name>
    <dbReference type="NCBI Taxonomy" id="361077"/>
    <lineage>
        <taxon>Eukaryota</taxon>
        <taxon>Amoebozoa</taxon>
        <taxon>Evosea</taxon>
        <taxon>Eumycetozoa</taxon>
        <taxon>Dictyostelia</taxon>
        <taxon>Dictyosteliales</taxon>
        <taxon>Raperosteliaceae</taxon>
        <taxon>Tieghemostelium</taxon>
    </lineage>
</organism>
<dbReference type="SUPFAM" id="SSF55961">
    <property type="entry name" value="Bet v1-like"/>
    <property type="match status" value="1"/>
</dbReference>
<dbReference type="CDD" id="cd22117">
    <property type="entry name" value="F-box_FBXL4"/>
    <property type="match status" value="1"/>
</dbReference>
<gene>
    <name evidence="4" type="ORF">DLAC_10095</name>
</gene>
<dbReference type="InterPro" id="IPR036322">
    <property type="entry name" value="WD40_repeat_dom_sf"/>
</dbReference>
<reference evidence="4 5" key="1">
    <citation type="submission" date="2015-12" db="EMBL/GenBank/DDBJ databases">
        <title>Dictyostelia acquired genes for synthesis and detection of signals that induce cell-type specialization by lateral gene transfer from prokaryotes.</title>
        <authorList>
            <person name="Gloeckner G."/>
            <person name="Schaap P."/>
        </authorList>
    </citation>
    <scope>NUCLEOTIDE SEQUENCE [LARGE SCALE GENOMIC DNA]</scope>
    <source>
        <strain evidence="4 5">TK</strain>
    </source>
</reference>
<dbReference type="PANTHER" id="PTHR23353">
    <property type="entry name" value="RAB-GAP/TBC-RELATED"/>
    <property type="match status" value="1"/>
</dbReference>
<dbReference type="InterPro" id="IPR015943">
    <property type="entry name" value="WD40/YVTN_repeat-like_dom_sf"/>
</dbReference>
<proteinExistence type="predicted"/>
<dbReference type="Pfam" id="PF12937">
    <property type="entry name" value="F-box-like"/>
    <property type="match status" value="1"/>
</dbReference>
<protein>
    <submittedName>
        <fullName evidence="4">WD40 repeat-containing protein</fullName>
    </submittedName>
</protein>
<feature type="region of interest" description="Disordered" evidence="2">
    <location>
        <begin position="679"/>
        <end position="712"/>
    </location>
</feature>
<feature type="domain" description="F-box" evidence="3">
    <location>
        <begin position="786"/>
        <end position="832"/>
    </location>
</feature>
<dbReference type="EMBL" id="LODT01000041">
    <property type="protein sequence ID" value="KYQ89431.1"/>
    <property type="molecule type" value="Genomic_DNA"/>
</dbReference>
<feature type="compositionally biased region" description="Low complexity" evidence="2">
    <location>
        <begin position="950"/>
        <end position="967"/>
    </location>
</feature>
<dbReference type="Gene3D" id="2.130.10.10">
    <property type="entry name" value="YVTN repeat-like/Quinoprotein amine dehydrogenase"/>
    <property type="match status" value="1"/>
</dbReference>
<evidence type="ECO:0000259" key="3">
    <source>
        <dbReference type="PROSITE" id="PS50181"/>
    </source>
</evidence>
<dbReference type="PROSITE" id="PS50082">
    <property type="entry name" value="WD_REPEATS_2"/>
    <property type="match status" value="1"/>
</dbReference>
<dbReference type="InterPro" id="IPR001680">
    <property type="entry name" value="WD40_rpt"/>
</dbReference>
<keyword evidence="1" id="KW-0853">WD repeat</keyword>
<feature type="region of interest" description="Disordered" evidence="2">
    <location>
        <begin position="1"/>
        <end position="25"/>
    </location>
</feature>
<name>A0A151Z644_TIELA</name>
<dbReference type="Gene3D" id="3.30.530.20">
    <property type="match status" value="1"/>
</dbReference>
<evidence type="ECO:0000256" key="1">
    <source>
        <dbReference type="PROSITE-ProRule" id="PRU00221"/>
    </source>
</evidence>
<dbReference type="OrthoDB" id="3219396at2759"/>